<name>A0A2M7EBF7_9BACT</name>
<gene>
    <name evidence="9" type="ORF">COS09_01605</name>
</gene>
<proteinExistence type="inferred from homology"/>
<evidence type="ECO:0000256" key="2">
    <source>
        <dbReference type="ARBA" id="ARBA00022729"/>
    </source>
</evidence>
<protein>
    <recommendedName>
        <fullName evidence="8">Thioredoxin domain-containing protein</fullName>
    </recommendedName>
</protein>
<keyword evidence="4" id="KW-1015">Disulfide bond</keyword>
<dbReference type="InterPro" id="IPR036249">
    <property type="entry name" value="Thioredoxin-like_sf"/>
</dbReference>
<feature type="non-terminal residue" evidence="9">
    <location>
        <position position="1"/>
    </location>
</feature>
<organism evidence="9 10">
    <name type="scientific">Candidatus Nealsonbacteria bacterium CG01_land_8_20_14_3_00_12</name>
    <dbReference type="NCBI Taxonomy" id="1974697"/>
    <lineage>
        <taxon>Bacteria</taxon>
        <taxon>Candidatus Nealsoniibacteriota</taxon>
    </lineage>
</organism>
<evidence type="ECO:0000313" key="9">
    <source>
        <dbReference type="EMBL" id="PIV65049.1"/>
    </source>
</evidence>
<dbReference type="Gene3D" id="3.40.30.10">
    <property type="entry name" value="Glutaredoxin"/>
    <property type="match status" value="1"/>
</dbReference>
<dbReference type="Pfam" id="PF13462">
    <property type="entry name" value="Thioredoxin_4"/>
    <property type="match status" value="1"/>
</dbReference>
<comment type="caution">
    <text evidence="9">The sequence shown here is derived from an EMBL/GenBank/DDBJ whole genome shotgun (WGS) entry which is preliminary data.</text>
</comment>
<evidence type="ECO:0000256" key="6">
    <source>
        <dbReference type="SAM" id="MobiDB-lite"/>
    </source>
</evidence>
<dbReference type="InterPro" id="IPR013766">
    <property type="entry name" value="Thioredoxin_domain"/>
</dbReference>
<evidence type="ECO:0000256" key="1">
    <source>
        <dbReference type="ARBA" id="ARBA00005791"/>
    </source>
</evidence>
<keyword evidence="2" id="KW-0732">Signal</keyword>
<evidence type="ECO:0000256" key="4">
    <source>
        <dbReference type="ARBA" id="ARBA00023157"/>
    </source>
</evidence>
<sequence length="238" mass="26664">KREIEKMGYKASVREKMTDVGNNVSKEKVIKIRLAKPNVLIILIAIALVLTSINLYWTANLANQVASLTSGIATEPSEQSGGTLREVQPQQEQQQPSRIEVSVDDDPVRGSENAPVTIIEFSEFECPFCGRFFQQTLPQIEENYIKTGKVRHVFRDFPLTFHQYAQKAAEASECADEQGKFWEYHDKLFENQNALDTGSLKQYAKDLGLDTAKFNSCLDSGKMTSEVQKDFSDGAQSG</sequence>
<dbReference type="InterPro" id="IPR012336">
    <property type="entry name" value="Thioredoxin-like_fold"/>
</dbReference>
<dbReference type="Proteomes" id="UP000230766">
    <property type="component" value="Unassembled WGS sequence"/>
</dbReference>
<keyword evidence="3" id="KW-0560">Oxidoreductase</keyword>
<feature type="region of interest" description="Disordered" evidence="6">
    <location>
        <begin position="73"/>
        <end position="110"/>
    </location>
</feature>
<evidence type="ECO:0000313" key="10">
    <source>
        <dbReference type="Proteomes" id="UP000230766"/>
    </source>
</evidence>
<evidence type="ECO:0000256" key="3">
    <source>
        <dbReference type="ARBA" id="ARBA00023002"/>
    </source>
</evidence>
<feature type="non-terminal residue" evidence="9">
    <location>
        <position position="238"/>
    </location>
</feature>
<comment type="similarity">
    <text evidence="1">Belongs to the thioredoxin family. DsbA subfamily.</text>
</comment>
<dbReference type="PROSITE" id="PS51352">
    <property type="entry name" value="THIOREDOXIN_2"/>
    <property type="match status" value="1"/>
</dbReference>
<keyword evidence="7" id="KW-0472">Membrane</keyword>
<reference evidence="10" key="1">
    <citation type="submission" date="2017-09" db="EMBL/GenBank/DDBJ databases">
        <title>Depth-based differentiation of microbial function through sediment-hosted aquifers and enrichment of novel symbionts in the deep terrestrial subsurface.</title>
        <authorList>
            <person name="Probst A.J."/>
            <person name="Ladd B."/>
            <person name="Jarett J.K."/>
            <person name="Geller-Mcgrath D.E."/>
            <person name="Sieber C.M.K."/>
            <person name="Emerson J.B."/>
            <person name="Anantharaman K."/>
            <person name="Thomas B.C."/>
            <person name="Malmstrom R."/>
            <person name="Stieglmeier M."/>
            <person name="Klingl A."/>
            <person name="Woyke T."/>
            <person name="Ryan C.M."/>
            <person name="Banfield J.F."/>
        </authorList>
    </citation>
    <scope>NUCLEOTIDE SEQUENCE [LARGE SCALE GENOMIC DNA]</scope>
</reference>
<dbReference type="PANTHER" id="PTHR13887">
    <property type="entry name" value="GLUTATHIONE S-TRANSFERASE KAPPA"/>
    <property type="match status" value="1"/>
</dbReference>
<keyword evidence="5" id="KW-0676">Redox-active center</keyword>
<keyword evidence="7" id="KW-0812">Transmembrane</keyword>
<dbReference type="GO" id="GO:0016491">
    <property type="term" value="F:oxidoreductase activity"/>
    <property type="evidence" value="ECO:0007669"/>
    <property type="project" value="UniProtKB-KW"/>
</dbReference>
<evidence type="ECO:0000256" key="7">
    <source>
        <dbReference type="SAM" id="Phobius"/>
    </source>
</evidence>
<feature type="compositionally biased region" description="Polar residues" evidence="6">
    <location>
        <begin position="73"/>
        <end position="82"/>
    </location>
</feature>
<dbReference type="EMBL" id="PETJ01000041">
    <property type="protein sequence ID" value="PIV65049.1"/>
    <property type="molecule type" value="Genomic_DNA"/>
</dbReference>
<feature type="domain" description="Thioredoxin" evidence="8">
    <location>
        <begin position="89"/>
        <end position="237"/>
    </location>
</feature>
<keyword evidence="7" id="KW-1133">Transmembrane helix</keyword>
<accession>A0A2M7EBF7</accession>
<evidence type="ECO:0000256" key="5">
    <source>
        <dbReference type="ARBA" id="ARBA00023284"/>
    </source>
</evidence>
<dbReference type="SUPFAM" id="SSF52833">
    <property type="entry name" value="Thioredoxin-like"/>
    <property type="match status" value="1"/>
</dbReference>
<dbReference type="AlphaFoldDB" id="A0A2M7EBF7"/>
<dbReference type="PANTHER" id="PTHR13887:SF14">
    <property type="entry name" value="DISULFIDE BOND FORMATION PROTEIN D"/>
    <property type="match status" value="1"/>
</dbReference>
<feature type="transmembrane region" description="Helical" evidence="7">
    <location>
        <begin position="38"/>
        <end position="57"/>
    </location>
</feature>
<evidence type="ECO:0000259" key="8">
    <source>
        <dbReference type="PROSITE" id="PS51352"/>
    </source>
</evidence>